<accession>A0ABS2SHV7</accession>
<comment type="caution">
    <text evidence="2">The sequence shown here is derived from an EMBL/GenBank/DDBJ whole genome shotgun (WGS) entry which is preliminary data.</text>
</comment>
<evidence type="ECO:0008006" key="4">
    <source>
        <dbReference type="Google" id="ProtNLM"/>
    </source>
</evidence>
<evidence type="ECO:0000313" key="2">
    <source>
        <dbReference type="EMBL" id="MBM7815827.1"/>
    </source>
</evidence>
<organism evidence="2 3">
    <name type="scientific">Brevibacterium paucivorans</name>
    <dbReference type="NCBI Taxonomy" id="170994"/>
    <lineage>
        <taxon>Bacteria</taxon>
        <taxon>Bacillati</taxon>
        <taxon>Actinomycetota</taxon>
        <taxon>Actinomycetes</taxon>
        <taxon>Micrococcales</taxon>
        <taxon>Brevibacteriaceae</taxon>
        <taxon>Brevibacterium</taxon>
    </lineage>
</organism>
<keyword evidence="3" id="KW-1185">Reference proteome</keyword>
<name>A0ABS2SHV7_9MICO</name>
<proteinExistence type="predicted"/>
<sequence length="43" mass="4693">MSTFRGPGPFYVPLMGVGATLIVVGAIAWQSQNRRRKNASEKT</sequence>
<evidence type="ECO:0000313" key="3">
    <source>
        <dbReference type="Proteomes" id="UP000809290"/>
    </source>
</evidence>
<keyword evidence="1" id="KW-0812">Transmembrane</keyword>
<dbReference type="RefSeq" id="WP_275577196.1">
    <property type="nucleotide sequence ID" value="NZ_JAFBCP010000001.1"/>
</dbReference>
<reference evidence="2 3" key="1">
    <citation type="submission" date="2021-01" db="EMBL/GenBank/DDBJ databases">
        <title>Sequencing the genomes of 1000 actinobacteria strains.</title>
        <authorList>
            <person name="Klenk H.-P."/>
        </authorList>
    </citation>
    <scope>NUCLEOTIDE SEQUENCE [LARGE SCALE GENOMIC DNA]</scope>
    <source>
        <strain evidence="2 3">DSM 13657</strain>
    </source>
</reference>
<evidence type="ECO:0000256" key="1">
    <source>
        <dbReference type="SAM" id="Phobius"/>
    </source>
</evidence>
<feature type="transmembrane region" description="Helical" evidence="1">
    <location>
        <begin position="12"/>
        <end position="29"/>
    </location>
</feature>
<keyword evidence="1" id="KW-1133">Transmembrane helix</keyword>
<gene>
    <name evidence="2" type="ORF">JOE56_000521</name>
</gene>
<dbReference type="EMBL" id="JAFBCP010000001">
    <property type="protein sequence ID" value="MBM7815827.1"/>
    <property type="molecule type" value="Genomic_DNA"/>
</dbReference>
<dbReference type="Proteomes" id="UP000809290">
    <property type="component" value="Unassembled WGS sequence"/>
</dbReference>
<protein>
    <recommendedName>
        <fullName evidence="4">LPXTG cell wall anchor domain-containing protein</fullName>
    </recommendedName>
</protein>
<keyword evidence="1" id="KW-0472">Membrane</keyword>